<dbReference type="Gene3D" id="1.20.1050.10">
    <property type="match status" value="1"/>
</dbReference>
<dbReference type="PROSITE" id="PS50404">
    <property type="entry name" value="GST_NTER"/>
    <property type="match status" value="1"/>
</dbReference>
<proteinExistence type="predicted"/>
<feature type="domain" description="GST N-terminal" evidence="4">
    <location>
        <begin position="2"/>
        <end position="87"/>
    </location>
</feature>
<evidence type="ECO:0000313" key="6">
    <source>
        <dbReference type="EMBL" id="QQK44664.1"/>
    </source>
</evidence>
<dbReference type="GO" id="GO:0004364">
    <property type="term" value="F:glutathione transferase activity"/>
    <property type="evidence" value="ECO:0007669"/>
    <property type="project" value="UniProtKB-EC"/>
</dbReference>
<dbReference type="GO" id="GO:0006749">
    <property type="term" value="P:glutathione metabolic process"/>
    <property type="evidence" value="ECO:0007669"/>
    <property type="project" value="TreeGrafter"/>
</dbReference>
<evidence type="ECO:0000256" key="2">
    <source>
        <dbReference type="ARBA" id="ARBA00022679"/>
    </source>
</evidence>
<keyword evidence="2 6" id="KW-0808">Transferase</keyword>
<dbReference type="EC" id="2.5.1.18" evidence="1"/>
<dbReference type="SUPFAM" id="SSF52833">
    <property type="entry name" value="Thioredoxin-like"/>
    <property type="match status" value="1"/>
</dbReference>
<evidence type="ECO:0000259" key="5">
    <source>
        <dbReference type="PROSITE" id="PS50405"/>
    </source>
</evidence>
<dbReference type="AlphaFoldDB" id="A0A7T6XP41"/>
<dbReference type="InterPro" id="IPR036282">
    <property type="entry name" value="Glutathione-S-Trfase_C_sf"/>
</dbReference>
<evidence type="ECO:0000256" key="1">
    <source>
        <dbReference type="ARBA" id="ARBA00012452"/>
    </source>
</evidence>
<name>A0A7T6XP41_PENDI</name>
<dbReference type="InterPro" id="IPR010987">
    <property type="entry name" value="Glutathione-S-Trfase_C-like"/>
</dbReference>
<dbReference type="PANTHER" id="PTHR43900">
    <property type="entry name" value="GLUTATHIONE S-TRANSFERASE RHO"/>
    <property type="match status" value="1"/>
</dbReference>
<dbReference type="InterPro" id="IPR004046">
    <property type="entry name" value="GST_C"/>
</dbReference>
<dbReference type="KEGG" id="pdp:PDIP_64830"/>
<feature type="domain" description="GST C-terminal" evidence="5">
    <location>
        <begin position="94"/>
        <end position="224"/>
    </location>
</feature>
<dbReference type="InterPro" id="IPR004045">
    <property type="entry name" value="Glutathione_S-Trfase_N"/>
</dbReference>
<dbReference type="GO" id="GO:0005737">
    <property type="term" value="C:cytoplasm"/>
    <property type="evidence" value="ECO:0007669"/>
    <property type="project" value="TreeGrafter"/>
</dbReference>
<reference evidence="6 7" key="1">
    <citation type="submission" date="2020-08" db="EMBL/GenBank/DDBJ databases">
        <title>The completed genome sequence of the pathogenic ascomycete fungus Penicillium digitatum.</title>
        <authorList>
            <person name="Wang M."/>
        </authorList>
    </citation>
    <scope>NUCLEOTIDE SEQUENCE [LARGE SCALE GENOMIC DNA]</scope>
    <source>
        <strain evidence="6 7">PdW03</strain>
    </source>
</reference>
<dbReference type="RefSeq" id="XP_014533709.2">
    <property type="nucleotide sequence ID" value="XM_014678223.2"/>
</dbReference>
<dbReference type="Pfam" id="PF00043">
    <property type="entry name" value="GST_C"/>
    <property type="match status" value="1"/>
</dbReference>
<protein>
    <recommendedName>
        <fullName evidence="1">glutathione transferase</fullName>
        <ecNumber evidence="1">2.5.1.18</ecNumber>
    </recommendedName>
</protein>
<dbReference type="GeneID" id="26234799"/>
<dbReference type="SFLD" id="SFLDG00358">
    <property type="entry name" value="Main_(cytGST)"/>
    <property type="match status" value="1"/>
</dbReference>
<organism evidence="6 7">
    <name type="scientific">Penicillium digitatum</name>
    <name type="common">Green mold</name>
    <dbReference type="NCBI Taxonomy" id="36651"/>
    <lineage>
        <taxon>Eukaryota</taxon>
        <taxon>Fungi</taxon>
        <taxon>Dikarya</taxon>
        <taxon>Ascomycota</taxon>
        <taxon>Pezizomycotina</taxon>
        <taxon>Eurotiomycetes</taxon>
        <taxon>Eurotiomycetidae</taxon>
        <taxon>Eurotiales</taxon>
        <taxon>Aspergillaceae</taxon>
        <taxon>Penicillium</taxon>
    </lineage>
</organism>
<dbReference type="SUPFAM" id="SSF47616">
    <property type="entry name" value="GST C-terminal domain-like"/>
    <property type="match status" value="1"/>
</dbReference>
<dbReference type="EMBL" id="CP060776">
    <property type="protein sequence ID" value="QQK44664.1"/>
    <property type="molecule type" value="Genomic_DNA"/>
</dbReference>
<accession>A0A7T6XP41</accession>
<evidence type="ECO:0000259" key="4">
    <source>
        <dbReference type="PROSITE" id="PS50404"/>
    </source>
</evidence>
<sequence length="225" mass="25639">MASIKLFTDPSLPCPQRVHLAIHELGIAVKIREISLKAEEHKSAEFLEMNPFGALPCLKDYSFDPPFVLYESRAIARYLALQYGKGRLMPSASNLRATALFEQAASTELTSFDPAANRLVFEELFKPRFFADGDGSVDKTLIENLRSRLLVVLNILDQILGHHSYMAGEDYSLVDLFYVPYMHHLTTSVWPSALENRPHLKLWWENMKLRPSYIEITRRSLLGLG</sequence>
<dbReference type="PROSITE" id="PS50405">
    <property type="entry name" value="GST_CTER"/>
    <property type="match status" value="1"/>
</dbReference>
<dbReference type="Gene3D" id="3.40.30.10">
    <property type="entry name" value="Glutaredoxin"/>
    <property type="match status" value="1"/>
</dbReference>
<evidence type="ECO:0000256" key="3">
    <source>
        <dbReference type="ARBA" id="ARBA00047960"/>
    </source>
</evidence>
<dbReference type="VEuPathDB" id="FungiDB:PDIP_64830"/>
<gene>
    <name evidence="6" type="ORF">Pdw03_8565</name>
</gene>
<dbReference type="Proteomes" id="UP000595662">
    <property type="component" value="Chromosome 3"/>
</dbReference>
<dbReference type="SFLD" id="SFLDS00019">
    <property type="entry name" value="Glutathione_Transferase_(cytos"/>
    <property type="match status" value="1"/>
</dbReference>
<dbReference type="GO" id="GO:0043295">
    <property type="term" value="F:glutathione binding"/>
    <property type="evidence" value="ECO:0007669"/>
    <property type="project" value="TreeGrafter"/>
</dbReference>
<dbReference type="Pfam" id="PF13409">
    <property type="entry name" value="GST_N_2"/>
    <property type="match status" value="1"/>
</dbReference>
<dbReference type="InterPro" id="IPR036249">
    <property type="entry name" value="Thioredoxin-like_sf"/>
</dbReference>
<dbReference type="InterPro" id="IPR040079">
    <property type="entry name" value="Glutathione_S-Trfase"/>
</dbReference>
<evidence type="ECO:0000313" key="7">
    <source>
        <dbReference type="Proteomes" id="UP000595662"/>
    </source>
</evidence>
<dbReference type="PANTHER" id="PTHR43900:SF3">
    <property type="entry name" value="GLUTATHIONE S-TRANSFERASE RHO"/>
    <property type="match status" value="1"/>
</dbReference>
<comment type="catalytic activity">
    <reaction evidence="3">
        <text>RX + glutathione = an S-substituted glutathione + a halide anion + H(+)</text>
        <dbReference type="Rhea" id="RHEA:16437"/>
        <dbReference type="ChEBI" id="CHEBI:15378"/>
        <dbReference type="ChEBI" id="CHEBI:16042"/>
        <dbReference type="ChEBI" id="CHEBI:17792"/>
        <dbReference type="ChEBI" id="CHEBI:57925"/>
        <dbReference type="ChEBI" id="CHEBI:90779"/>
        <dbReference type="EC" id="2.5.1.18"/>
    </reaction>
</comment>